<organism evidence="2 3">
    <name type="scientific">Pandoraea terrae</name>
    <dbReference type="NCBI Taxonomy" id="1537710"/>
    <lineage>
        <taxon>Bacteria</taxon>
        <taxon>Pseudomonadati</taxon>
        <taxon>Pseudomonadota</taxon>
        <taxon>Betaproteobacteria</taxon>
        <taxon>Burkholderiales</taxon>
        <taxon>Burkholderiaceae</taxon>
        <taxon>Pandoraea</taxon>
    </lineage>
</organism>
<proteinExistence type="predicted"/>
<dbReference type="EMBL" id="CABPRZ010000006">
    <property type="protein sequence ID" value="VVD94051.1"/>
    <property type="molecule type" value="Genomic_DNA"/>
</dbReference>
<sequence length="76" mass="7903">MQADFLPFAQSCSMKKTDLEKLKGLKINSAVRRGPPVRSGQKSGTGASGPVRSKLLGALLGTADAPKTDDTSDNGK</sequence>
<feature type="region of interest" description="Disordered" evidence="1">
    <location>
        <begin position="26"/>
        <end position="76"/>
    </location>
</feature>
<evidence type="ECO:0000313" key="3">
    <source>
        <dbReference type="Proteomes" id="UP000414233"/>
    </source>
</evidence>
<dbReference type="AlphaFoldDB" id="A0A5E4U2V8"/>
<dbReference type="Proteomes" id="UP000414233">
    <property type="component" value="Unassembled WGS sequence"/>
</dbReference>
<evidence type="ECO:0000256" key="1">
    <source>
        <dbReference type="SAM" id="MobiDB-lite"/>
    </source>
</evidence>
<name>A0A5E4U2V8_9BURK</name>
<evidence type="ECO:0000313" key="2">
    <source>
        <dbReference type="EMBL" id="VVD94051.1"/>
    </source>
</evidence>
<feature type="compositionally biased region" description="Basic and acidic residues" evidence="1">
    <location>
        <begin position="66"/>
        <end position="76"/>
    </location>
</feature>
<accession>A0A5E4U2V8</accession>
<reference evidence="2 3" key="1">
    <citation type="submission" date="2019-08" db="EMBL/GenBank/DDBJ databases">
        <authorList>
            <person name="Peeters C."/>
        </authorList>
    </citation>
    <scope>NUCLEOTIDE SEQUENCE [LARGE SCALE GENOMIC DNA]</scope>
    <source>
        <strain evidence="2 3">LMG 30175</strain>
    </source>
</reference>
<keyword evidence="3" id="KW-1185">Reference proteome</keyword>
<protein>
    <submittedName>
        <fullName evidence="2">Uncharacterized protein</fullName>
    </submittedName>
</protein>
<gene>
    <name evidence="2" type="ORF">PTE30175_01706</name>
</gene>
<dbReference type="RefSeq" id="WP_338044420.1">
    <property type="nucleotide sequence ID" value="NZ_CABPRZ010000006.1"/>
</dbReference>